<evidence type="ECO:0000256" key="2">
    <source>
        <dbReference type="ARBA" id="ARBA00004498"/>
    </source>
</evidence>
<keyword evidence="9" id="KW-0106">Calcium</keyword>
<feature type="domain" description="Ig-like" evidence="18">
    <location>
        <begin position="2023"/>
        <end position="2111"/>
    </location>
</feature>
<dbReference type="FunFam" id="2.60.40.10:FF:000328">
    <property type="entry name" value="CLUMA_CG000981, isoform A"/>
    <property type="match status" value="1"/>
</dbReference>
<feature type="domain" description="Ig-like" evidence="18">
    <location>
        <begin position="2303"/>
        <end position="2392"/>
    </location>
</feature>
<dbReference type="Pfam" id="PF07645">
    <property type="entry name" value="EGF_CA"/>
    <property type="match status" value="6"/>
</dbReference>
<dbReference type="SMART" id="SM00406">
    <property type="entry name" value="IGv"/>
    <property type="match status" value="12"/>
</dbReference>
<feature type="domain" description="Ig-like" evidence="18">
    <location>
        <begin position="1072"/>
        <end position="1159"/>
    </location>
</feature>
<dbReference type="InterPro" id="IPR013106">
    <property type="entry name" value="Ig_V-set"/>
</dbReference>
<protein>
    <submittedName>
        <fullName evidence="20">Hemicentin-1-like</fullName>
    </submittedName>
</protein>
<evidence type="ECO:0000259" key="17">
    <source>
        <dbReference type="PROSITE" id="PS50026"/>
    </source>
</evidence>
<dbReference type="FunFam" id="2.10.25.10:FF:000008">
    <property type="entry name" value="Signal peptide, CUB domain, EGF-like 2"/>
    <property type="match status" value="1"/>
</dbReference>
<dbReference type="FunFam" id="2.60.40.10:FF:000032">
    <property type="entry name" value="palladin isoform X1"/>
    <property type="match status" value="5"/>
</dbReference>
<evidence type="ECO:0000256" key="12">
    <source>
        <dbReference type="ARBA" id="ARBA00023180"/>
    </source>
</evidence>
<feature type="domain" description="Ig-like" evidence="18">
    <location>
        <begin position="2208"/>
        <end position="2298"/>
    </location>
</feature>
<feature type="domain" description="Ig-like" evidence="18">
    <location>
        <begin position="1623"/>
        <end position="1714"/>
    </location>
</feature>
<comment type="caution">
    <text evidence="20">The sequence shown here is derived from an EMBL/GenBank/DDBJ whole genome shotgun (WGS) entry which is preliminary data.</text>
</comment>
<feature type="domain" description="EGF-like" evidence="17">
    <location>
        <begin position="3643"/>
        <end position="3682"/>
    </location>
</feature>
<dbReference type="Pfam" id="PF13927">
    <property type="entry name" value="Ig_3"/>
    <property type="match status" value="7"/>
</dbReference>
<feature type="domain" description="Ig-like" evidence="18">
    <location>
        <begin position="2674"/>
        <end position="2758"/>
    </location>
</feature>
<feature type="compositionally biased region" description="Acidic residues" evidence="15">
    <location>
        <begin position="1735"/>
        <end position="1749"/>
    </location>
</feature>
<keyword evidence="10" id="KW-0472">Membrane</keyword>
<dbReference type="GO" id="GO:0007411">
    <property type="term" value="P:axon guidance"/>
    <property type="evidence" value="ECO:0007669"/>
    <property type="project" value="TreeGrafter"/>
</dbReference>
<keyword evidence="21" id="KW-1185">Reference proteome</keyword>
<dbReference type="Gene3D" id="3.40.50.410">
    <property type="entry name" value="von Willebrand factor, type A domain"/>
    <property type="match status" value="1"/>
</dbReference>
<dbReference type="GO" id="GO:0005886">
    <property type="term" value="C:plasma membrane"/>
    <property type="evidence" value="ECO:0007669"/>
    <property type="project" value="UniProtKB-SubCell"/>
</dbReference>
<dbReference type="CDD" id="cd00054">
    <property type="entry name" value="EGF_CA"/>
    <property type="match status" value="7"/>
</dbReference>
<dbReference type="Pfam" id="PF25106">
    <property type="entry name" value="VWA_4"/>
    <property type="match status" value="1"/>
</dbReference>
<feature type="region of interest" description="Disordered" evidence="15">
    <location>
        <begin position="1726"/>
        <end position="1749"/>
    </location>
</feature>
<keyword evidence="7 16" id="KW-0732">Signal</keyword>
<dbReference type="InterPro" id="IPR001881">
    <property type="entry name" value="EGF-like_Ca-bd_dom"/>
</dbReference>
<dbReference type="SUPFAM" id="SSF48726">
    <property type="entry name" value="Immunoglobulin"/>
    <property type="match status" value="28"/>
</dbReference>
<feature type="domain" description="Ig-like" evidence="18">
    <location>
        <begin position="1250"/>
        <end position="1337"/>
    </location>
</feature>
<feature type="chain" id="PRO_5041906825" evidence="16">
    <location>
        <begin position="19"/>
        <end position="3847"/>
    </location>
</feature>
<evidence type="ECO:0000259" key="18">
    <source>
        <dbReference type="PROSITE" id="PS50835"/>
    </source>
</evidence>
<dbReference type="Pfam" id="PF07679">
    <property type="entry name" value="I-set"/>
    <property type="match status" value="20"/>
</dbReference>
<dbReference type="FunFam" id="2.60.40.10:FF:000706">
    <property type="entry name" value="Hemicentin 1"/>
    <property type="match status" value="1"/>
</dbReference>
<evidence type="ECO:0000256" key="4">
    <source>
        <dbReference type="ARBA" id="ARBA00022525"/>
    </source>
</evidence>
<dbReference type="InterPro" id="IPR003599">
    <property type="entry name" value="Ig_sub"/>
</dbReference>
<evidence type="ECO:0000256" key="10">
    <source>
        <dbReference type="ARBA" id="ARBA00023136"/>
    </source>
</evidence>
<dbReference type="InterPro" id="IPR026823">
    <property type="entry name" value="cEGF"/>
</dbReference>
<dbReference type="FunFam" id="2.10.25.10:FF:000240">
    <property type="entry name" value="Vitamin K-dependent protein S"/>
    <property type="match status" value="1"/>
</dbReference>
<dbReference type="PROSITE" id="PS50026">
    <property type="entry name" value="EGF_3"/>
    <property type="match status" value="4"/>
</dbReference>
<evidence type="ECO:0000259" key="19">
    <source>
        <dbReference type="PROSITE" id="PS50993"/>
    </source>
</evidence>
<keyword evidence="11 14" id="KW-1015">Disulfide bond</keyword>
<feature type="domain" description="Ig-like" evidence="18">
    <location>
        <begin position="1728"/>
        <end position="1831"/>
    </location>
</feature>
<dbReference type="SUPFAM" id="SSF54511">
    <property type="entry name" value="GFP-like"/>
    <property type="match status" value="1"/>
</dbReference>
<dbReference type="InterPro" id="IPR000884">
    <property type="entry name" value="TSP1_rpt"/>
</dbReference>
<dbReference type="Pfam" id="PF07474">
    <property type="entry name" value="G2F"/>
    <property type="match status" value="1"/>
</dbReference>
<dbReference type="InterPro" id="IPR013098">
    <property type="entry name" value="Ig_I-set"/>
</dbReference>
<evidence type="ECO:0000256" key="16">
    <source>
        <dbReference type="SAM" id="SignalP"/>
    </source>
</evidence>
<comment type="subcellular location">
    <subcellularLocation>
        <location evidence="1">Cell membrane</location>
    </subcellularLocation>
    <subcellularLocation>
        <location evidence="2">Secreted</location>
        <location evidence="2">Extracellular space</location>
        <location evidence="2">Extracellular matrix</location>
    </subcellularLocation>
</comment>
<feature type="domain" description="Ig-like" evidence="18">
    <location>
        <begin position="2490"/>
        <end position="2578"/>
    </location>
</feature>
<feature type="disulfide bond" evidence="14">
    <location>
        <begin position="3332"/>
        <end position="3342"/>
    </location>
</feature>
<dbReference type="InterPro" id="IPR036383">
    <property type="entry name" value="TSP1_rpt_sf"/>
</dbReference>
<dbReference type="Gene3D" id="2.40.155.10">
    <property type="entry name" value="Green fluorescent protein"/>
    <property type="match status" value="1"/>
</dbReference>
<dbReference type="InterPro" id="IPR009030">
    <property type="entry name" value="Growth_fac_rcpt_cys_sf"/>
</dbReference>
<dbReference type="SMART" id="SM00181">
    <property type="entry name" value="EGF"/>
    <property type="match status" value="8"/>
</dbReference>
<keyword evidence="12" id="KW-0325">Glycoprotein</keyword>
<dbReference type="InterPro" id="IPR003598">
    <property type="entry name" value="Ig_sub2"/>
</dbReference>
<dbReference type="GO" id="GO:0098632">
    <property type="term" value="F:cell-cell adhesion mediator activity"/>
    <property type="evidence" value="ECO:0007669"/>
    <property type="project" value="TreeGrafter"/>
</dbReference>
<dbReference type="SUPFAM" id="SSF57196">
    <property type="entry name" value="EGF/Laminin"/>
    <property type="match status" value="1"/>
</dbReference>
<dbReference type="PROSITE" id="PS50835">
    <property type="entry name" value="IG_LIKE"/>
    <property type="match status" value="27"/>
</dbReference>
<evidence type="ECO:0000256" key="5">
    <source>
        <dbReference type="ARBA" id="ARBA00022530"/>
    </source>
</evidence>
<feature type="domain" description="Ig-like" evidence="18">
    <location>
        <begin position="612"/>
        <end position="697"/>
    </location>
</feature>
<dbReference type="GO" id="GO:0007156">
    <property type="term" value="P:homophilic cell adhesion via plasma membrane adhesion molecules"/>
    <property type="evidence" value="ECO:0007669"/>
    <property type="project" value="TreeGrafter"/>
</dbReference>
<dbReference type="FunFam" id="2.60.40.10:FF:000130">
    <property type="entry name" value="Hemicentin 1"/>
    <property type="match status" value="6"/>
</dbReference>
<dbReference type="SUPFAM" id="SSF82895">
    <property type="entry name" value="TSP-1 type 1 repeat"/>
    <property type="match status" value="1"/>
</dbReference>
<feature type="domain" description="Ig-like" evidence="18">
    <location>
        <begin position="2949"/>
        <end position="3035"/>
    </location>
</feature>
<dbReference type="PANTHER" id="PTHR10075:SF103">
    <property type="entry name" value="ROUNDABOUT HOMOLOG 4"/>
    <property type="match status" value="1"/>
</dbReference>
<proteinExistence type="predicted"/>
<feature type="domain" description="Ig-like" evidence="18">
    <location>
        <begin position="1342"/>
        <end position="1430"/>
    </location>
</feature>
<dbReference type="InterPro" id="IPR036179">
    <property type="entry name" value="Ig-like_dom_sf"/>
</dbReference>
<evidence type="ECO:0000256" key="7">
    <source>
        <dbReference type="ARBA" id="ARBA00022729"/>
    </source>
</evidence>
<dbReference type="FunFam" id="2.60.40.10:FF:000503">
    <property type="entry name" value="Hemicentin 1"/>
    <property type="match status" value="3"/>
</dbReference>
<dbReference type="FunFam" id="2.10.25.10:FF:000352">
    <property type="entry name" value="Hemicentin 1"/>
    <property type="match status" value="1"/>
</dbReference>
<dbReference type="InterPro" id="IPR056475">
    <property type="entry name" value="GBD_Hemicentin/VWA7"/>
</dbReference>
<dbReference type="Gene3D" id="2.10.25.10">
    <property type="entry name" value="Laminin"/>
    <property type="match status" value="7"/>
</dbReference>
<dbReference type="EMBL" id="JAGXEW010000030">
    <property type="protein sequence ID" value="KAK1155520.1"/>
    <property type="molecule type" value="Genomic_DNA"/>
</dbReference>
<feature type="domain" description="Ig-like" evidence="18">
    <location>
        <begin position="1168"/>
        <end position="1245"/>
    </location>
</feature>
<evidence type="ECO:0000256" key="9">
    <source>
        <dbReference type="ARBA" id="ARBA00022837"/>
    </source>
</evidence>
<evidence type="ECO:0000313" key="21">
    <source>
        <dbReference type="Proteomes" id="UP001230051"/>
    </source>
</evidence>
<dbReference type="Pfam" id="PF23560">
    <property type="entry name" value="GBD_Hemicentin"/>
    <property type="match status" value="1"/>
</dbReference>
<sequence length="3847" mass="413524">MGCLWILWCGLALVFTHCCCPHALALPRLGSDPSPAEGASSLAFVFDVTGSMYDDLQQVVEGASGILEKSLSRRRRPIQNFVLVPFHDPEIGPVSITTDPEQFQRDLRELFVQGGGDCPEMSVGAIKKALEVSFPGSFIYVFTDARAKDYWLKQDVLQLVQLKQSQVVFVLTGDCGDRSQPGYKAYEEIAATSSGQIFHLDKQQVNEVLKWVEETVQAMKVHLVSTDHESGEENEWSVPFDPSLKEVTVSLSGPEPEIELRDPFGRRVGKELGLTELLNIPNSARVVSVKHPRPGTWTLKMRSSGRHTLRVTGVSPLDFRAGFSSHPTRDFAQTRERPVQGIPAHVLLNCTGLSPPGHVSRMELLSASGRSLRALSVLRPPDRGSSGLWNIPEFRSPSESFFLKLNGKDKDGYSFQRLSSVSYTNIVPDPPAVSMPSRIQGYYLQPAVIGCSVESSAPFWLRVTGRGGARLGEERIFQGSANTTWEIPRVSGKDEGFYECVASGNAGMGRAQTYLSVSEPPPSLELPRNVTAPPGGVAVLSCQAGGSVRYNLTWQRGGEEVGGWTGRVRILSNSSLEIDPVTPQDAGQYHCVASNDQGESRAAVWLLVPEPPRVQVSPQTQTFLRGAEVRVACTAAGSPTPQIFWRHGDTFVTHSGRTSVSERGVLIIKDAAPEHAGSYTCLASNDVGTGMQSATLSYTETPSITVLNRTVLVAAGEEAILECKAAGVPPPLVTWYKGDLLVGTLPLVEEDARRGTLRIGGVQEMDAGEYSCVASSQAGTSSAMVVLNVGAPPEFSETPADVTVEVGQNVTLACSARGYPAPQVTWQRQDGQPLYIKPDSLSNVFQLETGALLIESVWLDDEGLYVCEAQNQFGLIRTEVRITVTGLEPPLLAEVAPVISTQIGRSLTLSCVLLDGNPPPKRHWTHNGQPVSVSSRVSLQSDGSLYIAKVSQEDAGIFVCRAVNLAGSANVSITVSIPAAPTISSGPSHYITNEGVAVTLSCDSTGEPKPTTVWSKGREAIPRHSSRYRADASGSLMIPSPGAEDSGVYVCTATNPAGYASREVQLSVNTKPRIGGGRNLTEPIRISAVVGSEVTLPCEVQGSPTPSVTWSRDGYPVPPITARFTVLSSGSLRVSDSRVTDSAEYKCSAVNPAGKTSLTYTLHVQVPPRIQPVPRLLKAVIGQELTLPCEAYGEPAPQISWFRNGVPVGEGGSLIIRAVAHSSAGEYRCVALNSAGQEALEVTLQVLEPPSFADVGDVIVEELAKKRVTLPCPVQGSPTPAVRWFKNGLELSDSQSGLSTREDGSLVIGSAKTSHSGEYKCIATNEAGSAERRIRLSVNVPPEIQEDGQPLNRTVSLHQSLTLGCEALGTPSPDITWLKDGQAIPESSGIWMRNGGGTLRILRVRMEDAGRYSCRAASKAGEAERRFHVRVQAPPVISRTGGTQDLSVMIGQEVEFHCRVSGLPLPLIEWSKDGEVLSRQGDPHVLFSEQGQVMKVKSARLRDQGRYQCLAINAAGKQARDFRLTVHAPPSIRGDGERTEVSVVQGNPTVLSCEAEGMPAPSITWLKEGWPIVSSARVSYGDGGRALLLGAVRDDDAGLYTCRASNSAGSSERSYSLRVLVPPQIEGDESGEPGVGSREVKVRINSLLSLSCQSRAPTTQWYKEGQRMESAPGVHIEDDGRSLRMENARLSDGGHYTCVASSMAGEDRRDFHVSIQVPPVFQRVNSGPSAWELGEREEEEEEEEGEEMEMTDLREVVLSNPVSLSCESNAIPPPRLSWHRDGKEISNTDRVRLLPGGHVLQIPRVRVEDAGRYTCQAVNEAGEDKMHYELVVLVPPEIHDEAGDFVEEVGVVVNSTAQLRCKVSGSPAPAISWLKDGLPLYNSPRHHILEEGMLLQMTAVQLADTAAYVCLAENKVGSTERLYSVTVQVPPRIVGLNPDKASVLEGHMVSLTCDVQAYPSPKITWSREGRPLEFSTGMHILPGGQMLQISRARLSDAGQYECTAINPAGQDQKHIELNVYAPPTLKPRPSPDQDVLNPSAGASITLHCEAEGVPEPEVTWYRNGLQLEPGNGLQTSQHGLEIQEAQVVDSGLYTCKVSNLAGQVDRTFRLTVRVPPAVDGPFQQSLNRTLGTPITLLCEATGVPPPSITWLKDGAPIENNAEWRGMSGGSRLELGPVQLSHAGTYTCLARNTEGETRRHYTLAVQVPPSIVGSSLATDLSVAASEDVTLECLVRGSPKPEVTWLKDGAPLDLTDPQHLQLSQDGGSLRILGLRPADSGMYSCLAENSAGQETKIYTLTVLVPPSVGSVPAEPAEVTAVQGGSVSLECRATGTPPPQISWLKNGFPLPLSPRTQLLSAGTLLRLSQAQISDSGVYTCVARSRAGAAELSYSLQVQVPPAVERTEPPEQVTVVSGSSVTFTCEARGVPPPSLSWFKDSQSLSLHRNLLSDGHETRLHLPAVSLSDSGLYACIAANQAGRSTKHFNLTVLEPPKISSSGSPQEVSVALHSPLELECTAIGTPPPRISWLKDGRRLERDGVLHRQGEVLRIHRVQVEDAGLYTCLASSEAGEDGRNHWVQIQVPPNILGSSDSKSITALANGQLTLECQSDTDPPPAIQWFKDDIALQMDARVQSLAGGQFLEIQEVSPSDSGQYSCVATNIAGSSSLVFLVSVHVAPVIKAGSSLVTANVNQPALLPCEVEGSPSPTVTWRKDGSPISHEHTRFEFLSDGSLRFRAAQISDAGRYHCTASNPAGSDHRGIDLVVHVAPSIHAGPVNVTVTASVRASLNCETTGIPRPQITWTKNGVPLNFDLQWSAYRLLSSGSLVITSPTNQDAGQFECTATNEAGEERRVIEVAVQVPPSIVDDSSDVTVTAMSPAILSCHATGQPEPEVSWTKGGAKLGKRGGSYRVLPTGTLEITAAVPSHAGRYTCFARNVAGVAYKHVTLAIQEPPVVRPMAEAVEVVLHHGIVLPCEVGGFPRPSITWQREGVPVATGSRLTVRPGGALQFSRVTAGDAGAYLCVAQNEAGTALGKTRLIVQVPGGYSNWMEWGPCSVTCGRGIQERIRLCNNPVPANGGGPCEGRDRDSRSCQTARCPDAVPLRARGSLIGMINEREFGVAFLEANVTENEEEGSRTVRASIENIPHTVGPLMRVLVTVFTPIYWTTAFQTGTSRNGFSLTQGVFRQESQVEFGTGEVLRLTHVARGLDAEGVLLVDIVINGFIPKTMAGAQLALQDFNESYTQTGEGQLYAWSSQRLLVDGAPLTLRCNHTVVFEGGRGPLLQLLRVRSFTGSYRHRSQEMSFQFSTSLRTDGSGDRCPGGFVLDSASYCADENECALESPCSHSCHNFMGSFSCACPSGFTLAPDTSTCQDIDECSQGTHMCHYNQQCVNTPGTYRCLVQCGPGFKPNPQGNGCEDLNECEESIVSPCQQRCLNTAGSFRCACEVGYRLAGKRCEDINECTTNVCPAHQQCRNTDGSYQCIDSCPAGMTQAGNGACVDVDECEDGTHTCRYSQVCENTIGGYRCSCPRGYRSQGMGRPCLDIDECQQVPRPCAFQCRNVAGSFRCLCPSGAALLGDGRSCAGLERARISLNATGVLARLRPQLVSSQGGPFFTRVPFQPPDGLAPAQGGRAVCPRGYTHRGGSCVDVDECLQRKPCQHDCRNTQGSYQCTCPSGYQLLPNGRNCKDVDECVEQGVTCAPSQMCFNTRGGHQCLDTPCPASYQRGVSPGSCIRSCSLDCSHGGPLSLQYKLLTLPLGIPANHNVIRLSAFSEAGVLQEHTVFRVLEQAGEVGGQLFGIREEGGRGIIYTLRALQHGGLAQLRVQATTHTPEGQVKYQSVFIIYIAISHYPF</sequence>
<dbReference type="PANTHER" id="PTHR10075">
    <property type="entry name" value="BASIGIN RELATED"/>
    <property type="match status" value="1"/>
</dbReference>
<feature type="domain" description="EGF-like" evidence="17">
    <location>
        <begin position="3328"/>
        <end position="3367"/>
    </location>
</feature>
<dbReference type="FunFam" id="3.40.50.410:FF:000032">
    <property type="entry name" value="Hemicentin 1"/>
    <property type="match status" value="1"/>
</dbReference>
<feature type="domain" description="Ig-like" evidence="18">
    <location>
        <begin position="2115"/>
        <end position="2203"/>
    </location>
</feature>
<dbReference type="FunFam" id="2.60.40.10:FF:000186">
    <property type="entry name" value="Hemicentin 1"/>
    <property type="match status" value="3"/>
</dbReference>
<dbReference type="InterPro" id="IPR049883">
    <property type="entry name" value="NOTCH1_EGF-like"/>
</dbReference>
<feature type="domain" description="Ig-like" evidence="18">
    <location>
        <begin position="1434"/>
        <end position="1525"/>
    </location>
</feature>
<feature type="domain" description="Ig-like" evidence="18">
    <location>
        <begin position="2581"/>
        <end position="2669"/>
    </location>
</feature>
<dbReference type="CDD" id="cd00096">
    <property type="entry name" value="Ig"/>
    <property type="match status" value="7"/>
</dbReference>
<evidence type="ECO:0000256" key="13">
    <source>
        <dbReference type="ARBA" id="ARBA00023319"/>
    </source>
</evidence>
<dbReference type="SMART" id="SM00408">
    <property type="entry name" value="IGc2"/>
    <property type="match status" value="28"/>
</dbReference>
<keyword evidence="8" id="KW-0677">Repeat</keyword>
<feature type="domain" description="EGF-like" evidence="17">
    <location>
        <begin position="3413"/>
        <end position="3452"/>
    </location>
</feature>
<dbReference type="PROSITE" id="PS01186">
    <property type="entry name" value="EGF_2"/>
    <property type="match status" value="3"/>
</dbReference>
<feature type="domain" description="Ig-like" evidence="18">
    <location>
        <begin position="521"/>
        <end position="603"/>
    </location>
</feature>
<dbReference type="GO" id="GO:0070593">
    <property type="term" value="P:dendrite self-avoidance"/>
    <property type="evidence" value="ECO:0007669"/>
    <property type="project" value="TreeGrafter"/>
</dbReference>
<dbReference type="InterPro" id="IPR007110">
    <property type="entry name" value="Ig-like_dom"/>
</dbReference>
<dbReference type="FunFam" id="2.10.25.10:FF:000017">
    <property type="entry name" value="latent-transforming growth factor beta-binding protein 4 isoform X1"/>
    <property type="match status" value="1"/>
</dbReference>
<feature type="domain" description="Ig-like" evidence="18">
    <location>
        <begin position="890"/>
        <end position="976"/>
    </location>
</feature>
<keyword evidence="4" id="KW-0964">Secreted</keyword>
<dbReference type="GO" id="GO:0030424">
    <property type="term" value="C:axon"/>
    <property type="evidence" value="ECO:0007669"/>
    <property type="project" value="TreeGrafter"/>
</dbReference>
<reference evidence="20" key="1">
    <citation type="submission" date="2022-02" db="EMBL/GenBank/DDBJ databases">
        <title>Atlantic sturgeon de novo genome assembly.</title>
        <authorList>
            <person name="Stock M."/>
            <person name="Klopp C."/>
            <person name="Guiguen Y."/>
            <person name="Cabau C."/>
            <person name="Parinello H."/>
            <person name="Santidrian Yebra-Pimentel E."/>
            <person name="Kuhl H."/>
            <person name="Dirks R.P."/>
            <person name="Guessner J."/>
            <person name="Wuertz S."/>
            <person name="Du K."/>
            <person name="Schartl M."/>
        </authorList>
    </citation>
    <scope>NUCLEOTIDE SEQUENCE</scope>
    <source>
        <strain evidence="20">STURGEONOMICS-FGT-2020</strain>
        <tissue evidence="20">Whole blood</tissue>
    </source>
</reference>
<dbReference type="FunFam" id="2.60.40.10:FF:000285">
    <property type="entry name" value="Hemicentin 1"/>
    <property type="match status" value="3"/>
</dbReference>
<evidence type="ECO:0000256" key="3">
    <source>
        <dbReference type="ARBA" id="ARBA00022475"/>
    </source>
</evidence>
<feature type="domain" description="Ig-like" evidence="18">
    <location>
        <begin position="2397"/>
        <end position="2485"/>
    </location>
</feature>
<feature type="domain" description="Ig-like" evidence="18">
    <location>
        <begin position="981"/>
        <end position="1067"/>
    </location>
</feature>
<dbReference type="SMART" id="SM00682">
    <property type="entry name" value="G2F"/>
    <property type="match status" value="1"/>
</dbReference>
<dbReference type="Pfam" id="PF12662">
    <property type="entry name" value="cEGF"/>
    <property type="match status" value="1"/>
</dbReference>
<organism evidence="20 21">
    <name type="scientific">Acipenser oxyrinchus oxyrinchus</name>
    <dbReference type="NCBI Taxonomy" id="40147"/>
    <lineage>
        <taxon>Eukaryota</taxon>
        <taxon>Metazoa</taxon>
        <taxon>Chordata</taxon>
        <taxon>Craniata</taxon>
        <taxon>Vertebrata</taxon>
        <taxon>Euteleostomi</taxon>
        <taxon>Actinopterygii</taxon>
        <taxon>Chondrostei</taxon>
        <taxon>Acipenseriformes</taxon>
        <taxon>Acipenseridae</taxon>
        <taxon>Acipenser</taxon>
    </lineage>
</organism>
<dbReference type="InterPro" id="IPR013783">
    <property type="entry name" value="Ig-like_fold"/>
</dbReference>
<name>A0AAD8FSC2_ACIOX</name>
<dbReference type="PROSITE" id="PS50993">
    <property type="entry name" value="NIDOGEN_G2"/>
    <property type="match status" value="1"/>
</dbReference>
<dbReference type="FunFam" id="2.10.25.10:FF:000010">
    <property type="entry name" value="Pro-epidermal growth factor"/>
    <property type="match status" value="1"/>
</dbReference>
<feature type="disulfide bond" evidence="14">
    <location>
        <begin position="3647"/>
        <end position="3657"/>
    </location>
</feature>
<gene>
    <name evidence="20" type="primary">HMCN2</name>
    <name evidence="20" type="ORF">AOXY_G26878</name>
</gene>
<dbReference type="SUPFAM" id="SSF53300">
    <property type="entry name" value="vWA-like"/>
    <property type="match status" value="1"/>
</dbReference>
<evidence type="ECO:0000256" key="8">
    <source>
        <dbReference type="ARBA" id="ARBA00022737"/>
    </source>
</evidence>
<dbReference type="SMART" id="SM00409">
    <property type="entry name" value="IG"/>
    <property type="match status" value="28"/>
</dbReference>
<feature type="domain" description="Ig-like" evidence="18">
    <location>
        <begin position="1530"/>
        <end position="1618"/>
    </location>
</feature>
<feature type="domain" description="Ig-like" evidence="18">
    <location>
        <begin position="2858"/>
        <end position="2944"/>
    </location>
</feature>
<dbReference type="FunFam" id="2.10.25.10:FF:000210">
    <property type="entry name" value="Hemicentin 1"/>
    <property type="match status" value="1"/>
</dbReference>
<feature type="domain" description="Ig-like" evidence="18">
    <location>
        <begin position="1836"/>
        <end position="1926"/>
    </location>
</feature>
<keyword evidence="13" id="KW-0393">Immunoglobulin domain</keyword>
<feature type="domain" description="Ig-like" evidence="18">
    <location>
        <begin position="1931"/>
        <end position="2018"/>
    </location>
</feature>
<keyword evidence="6 14" id="KW-0245">EGF-like domain</keyword>
<dbReference type="PROSITE" id="PS00010">
    <property type="entry name" value="ASX_HYDROXYL"/>
    <property type="match status" value="4"/>
</dbReference>
<dbReference type="InterPro" id="IPR000742">
    <property type="entry name" value="EGF"/>
</dbReference>
<keyword evidence="5" id="KW-0272">Extracellular matrix</keyword>
<accession>A0AAD8FSC2</accession>
<dbReference type="Pfam" id="PF00090">
    <property type="entry name" value="TSP_1"/>
    <property type="match status" value="1"/>
</dbReference>
<evidence type="ECO:0000256" key="11">
    <source>
        <dbReference type="ARBA" id="ARBA00023157"/>
    </source>
</evidence>
<dbReference type="PROSITE" id="PS50092">
    <property type="entry name" value="TSP1"/>
    <property type="match status" value="1"/>
</dbReference>
<evidence type="ECO:0000256" key="15">
    <source>
        <dbReference type="SAM" id="MobiDB-lite"/>
    </source>
</evidence>
<dbReference type="PROSITE" id="PS01187">
    <property type="entry name" value="EGF_CA"/>
    <property type="match status" value="2"/>
</dbReference>
<feature type="signal peptide" evidence="16">
    <location>
        <begin position="1"/>
        <end position="18"/>
    </location>
</feature>
<dbReference type="Proteomes" id="UP001230051">
    <property type="component" value="Unassembled WGS sequence"/>
</dbReference>
<keyword evidence="3" id="KW-1003">Cell membrane</keyword>
<evidence type="ECO:0000313" key="20">
    <source>
        <dbReference type="EMBL" id="KAK1155520.1"/>
    </source>
</evidence>
<dbReference type="SMART" id="SM00209">
    <property type="entry name" value="TSP1"/>
    <property type="match status" value="1"/>
</dbReference>
<dbReference type="Gene3D" id="2.60.40.10">
    <property type="entry name" value="Immunoglobulins"/>
    <property type="match status" value="28"/>
</dbReference>
<dbReference type="InterPro" id="IPR000152">
    <property type="entry name" value="EGF-type_Asp/Asn_hydroxyl_site"/>
</dbReference>
<dbReference type="GO" id="GO:0005509">
    <property type="term" value="F:calcium ion binding"/>
    <property type="evidence" value="ECO:0007669"/>
    <property type="project" value="InterPro"/>
</dbReference>
<dbReference type="SUPFAM" id="SSF57184">
    <property type="entry name" value="Growth factor receptor domain"/>
    <property type="match status" value="2"/>
</dbReference>
<dbReference type="InterPro" id="IPR018097">
    <property type="entry name" value="EGF_Ca-bd_CS"/>
</dbReference>
<evidence type="ECO:0000256" key="6">
    <source>
        <dbReference type="ARBA" id="ARBA00022536"/>
    </source>
</evidence>
<evidence type="ECO:0000256" key="14">
    <source>
        <dbReference type="PROSITE-ProRule" id="PRU00076"/>
    </source>
</evidence>
<feature type="domain" description="EGF-like" evidence="17">
    <location>
        <begin position="3495"/>
        <end position="3530"/>
    </location>
</feature>
<feature type="domain" description="Nidogen G2 beta-barrel" evidence="19">
    <location>
        <begin position="3096"/>
        <end position="3315"/>
    </location>
</feature>
<dbReference type="InterPro" id="IPR036465">
    <property type="entry name" value="vWFA_dom_sf"/>
</dbReference>
<dbReference type="CDD" id="cd00198">
    <property type="entry name" value="vWFA"/>
    <property type="match status" value="1"/>
</dbReference>
<feature type="domain" description="Ig-like" evidence="18">
    <location>
        <begin position="793"/>
        <end position="883"/>
    </location>
</feature>
<dbReference type="InterPro" id="IPR006605">
    <property type="entry name" value="G2_nidogen/fibulin_G2F"/>
</dbReference>
<feature type="domain" description="Ig-like" evidence="18">
    <location>
        <begin position="702"/>
        <end position="788"/>
    </location>
</feature>
<feature type="domain" description="Ig-like" evidence="18">
    <location>
        <begin position="2765"/>
        <end position="2853"/>
    </location>
</feature>
<evidence type="ECO:0000256" key="1">
    <source>
        <dbReference type="ARBA" id="ARBA00004236"/>
    </source>
</evidence>
<dbReference type="InterPro" id="IPR009017">
    <property type="entry name" value="GFP"/>
</dbReference>
<dbReference type="InterPro" id="IPR056861">
    <property type="entry name" value="HMCN1-like_VWA"/>
</dbReference>
<dbReference type="SMART" id="SM00179">
    <property type="entry name" value="EGF_CA"/>
    <property type="match status" value="8"/>
</dbReference>
<comment type="caution">
    <text evidence="14">Lacks conserved residue(s) required for the propagation of feature annotation.</text>
</comment>